<feature type="transmembrane region" description="Helical" evidence="2">
    <location>
        <begin position="6"/>
        <end position="25"/>
    </location>
</feature>
<accession>A0ABY0VCH8</accession>
<dbReference type="Proteomes" id="UP000198976">
    <property type="component" value="Chromosome I"/>
</dbReference>
<name>A0ABY0VCH8_9ACTO</name>
<evidence type="ECO:0000256" key="1">
    <source>
        <dbReference type="SAM" id="MobiDB-lite"/>
    </source>
</evidence>
<evidence type="ECO:0000256" key="2">
    <source>
        <dbReference type="SAM" id="Phobius"/>
    </source>
</evidence>
<evidence type="ECO:0000313" key="3">
    <source>
        <dbReference type="EMBL" id="SDU08155.1"/>
    </source>
</evidence>
<dbReference type="RefSeq" id="WP_092648963.1">
    <property type="nucleotide sequence ID" value="NZ_LT629792.1"/>
</dbReference>
<keyword evidence="2" id="KW-0812">Transmembrane</keyword>
<protein>
    <submittedName>
        <fullName evidence="3">Uncharacterized protein</fullName>
    </submittedName>
</protein>
<dbReference type="EMBL" id="LT629792">
    <property type="protein sequence ID" value="SDU08155.1"/>
    <property type="molecule type" value="Genomic_DNA"/>
</dbReference>
<gene>
    <name evidence="3" type="ORF">SAMN04489714_2047</name>
</gene>
<keyword evidence="2" id="KW-1133">Transmembrane helix</keyword>
<organism evidence="3 4">
    <name type="scientific">Schaalia radingae</name>
    <dbReference type="NCBI Taxonomy" id="131110"/>
    <lineage>
        <taxon>Bacteria</taxon>
        <taxon>Bacillati</taxon>
        <taxon>Actinomycetota</taxon>
        <taxon>Actinomycetes</taxon>
        <taxon>Actinomycetales</taxon>
        <taxon>Actinomycetaceae</taxon>
        <taxon>Schaalia</taxon>
    </lineage>
</organism>
<sequence length="112" mass="12235">MNDLAMIITALGGLGGLGALIANLATLAKTRRVKEDTAQLRPDHGASIADQVTRIEKHLAGVAATVTGLDERTRAVGHQIGEIRRDLADAASDHERRLDRHDERINQLEQRR</sequence>
<reference evidence="3 4" key="1">
    <citation type="submission" date="2016-10" db="EMBL/GenBank/DDBJ databases">
        <authorList>
            <person name="Varghese N."/>
            <person name="Submissions S."/>
        </authorList>
    </citation>
    <scope>NUCLEOTIDE SEQUENCE [LARGE SCALE GENOMIC DNA]</scope>
    <source>
        <strain evidence="3 4">DSM 9169</strain>
    </source>
</reference>
<proteinExistence type="predicted"/>
<keyword evidence="2" id="KW-0472">Membrane</keyword>
<keyword evidence="4" id="KW-1185">Reference proteome</keyword>
<evidence type="ECO:0000313" key="4">
    <source>
        <dbReference type="Proteomes" id="UP000198976"/>
    </source>
</evidence>
<feature type="region of interest" description="Disordered" evidence="1">
    <location>
        <begin position="91"/>
        <end position="112"/>
    </location>
</feature>